<proteinExistence type="predicted"/>
<gene>
    <name evidence="1" type="ORF">CONLIGDRAFT_636372</name>
</gene>
<dbReference type="OrthoDB" id="5125733at2759"/>
<dbReference type="PANTHER" id="PTHR33112">
    <property type="entry name" value="DOMAIN PROTEIN, PUTATIVE-RELATED"/>
    <property type="match status" value="1"/>
</dbReference>
<evidence type="ECO:0000313" key="2">
    <source>
        <dbReference type="Proteomes" id="UP000182658"/>
    </source>
</evidence>
<dbReference type="InParanoid" id="A0A1J7ICX5"/>
<evidence type="ECO:0000313" key="1">
    <source>
        <dbReference type="EMBL" id="OIW25310.1"/>
    </source>
</evidence>
<organism evidence="1 2">
    <name type="scientific">Coniochaeta ligniaria NRRL 30616</name>
    <dbReference type="NCBI Taxonomy" id="1408157"/>
    <lineage>
        <taxon>Eukaryota</taxon>
        <taxon>Fungi</taxon>
        <taxon>Dikarya</taxon>
        <taxon>Ascomycota</taxon>
        <taxon>Pezizomycotina</taxon>
        <taxon>Sordariomycetes</taxon>
        <taxon>Sordariomycetidae</taxon>
        <taxon>Coniochaetales</taxon>
        <taxon>Coniochaetaceae</taxon>
        <taxon>Coniochaeta</taxon>
    </lineage>
</organism>
<reference evidence="1 2" key="1">
    <citation type="submission" date="2016-10" db="EMBL/GenBank/DDBJ databases">
        <title>Draft genome sequence of Coniochaeta ligniaria NRRL30616, a lignocellulolytic fungus for bioabatement of inhibitors in plant biomass hydrolysates.</title>
        <authorList>
            <consortium name="DOE Joint Genome Institute"/>
            <person name="Jimenez D.J."/>
            <person name="Hector R.E."/>
            <person name="Riley R."/>
            <person name="Sun H."/>
            <person name="Grigoriev I.V."/>
            <person name="Van Elsas J.D."/>
            <person name="Nichols N.N."/>
        </authorList>
    </citation>
    <scope>NUCLEOTIDE SEQUENCE [LARGE SCALE GENOMIC DNA]</scope>
    <source>
        <strain evidence="1 2">NRRL 30616</strain>
    </source>
</reference>
<dbReference type="EMBL" id="KV875102">
    <property type="protein sequence ID" value="OIW25310.1"/>
    <property type="molecule type" value="Genomic_DNA"/>
</dbReference>
<dbReference type="Proteomes" id="UP000182658">
    <property type="component" value="Unassembled WGS sequence"/>
</dbReference>
<accession>A0A1J7ICX5</accession>
<name>A0A1J7ICX5_9PEZI</name>
<dbReference type="PANTHER" id="PTHR33112:SF16">
    <property type="entry name" value="HETEROKARYON INCOMPATIBILITY DOMAIN-CONTAINING PROTEIN"/>
    <property type="match status" value="1"/>
</dbReference>
<dbReference type="AlphaFoldDB" id="A0A1J7ICX5"/>
<keyword evidence="2" id="KW-1185">Reference proteome</keyword>
<dbReference type="STRING" id="1408157.A0A1J7ICX5"/>
<protein>
    <submittedName>
        <fullName evidence="1">Uncharacterized protein</fullName>
    </submittedName>
</protein>
<sequence length="300" mass="33127">MSSSSSLQQTWFAIVQNYSARKLTCQTDKLVAISGIARRMSLLLQGDPYVAGLWKSTIIPCLLWSVPQSGRRISEKRAPSWSWASMRCPVTYDEAITRPGELWDPASSGGSRVVDVQVQLDSSDPFGMVSGGYIEISGQWCTIRIEGSDPAPEYGTTDELYRAWAGNLLPGVSLCTGAFTLAFTDDAGNSTFAAEPDGTLAFWAHADHTPHDNRMVTGDAMSFALDEICMPDTFYVEDSWYAFELRHVIGPYYLMVRGHTDHKGNRVYRRIGLARNIQLPGMSASVQPGKGSKERVIRLL</sequence>